<dbReference type="GO" id="GO:0005737">
    <property type="term" value="C:cytoplasm"/>
    <property type="evidence" value="ECO:0007669"/>
    <property type="project" value="UniProtKB-SubCell"/>
</dbReference>
<dbReference type="InterPro" id="IPR001849">
    <property type="entry name" value="PH_domain"/>
</dbReference>
<keyword evidence="3" id="KW-0175">Coiled coil</keyword>
<dbReference type="InterPro" id="IPR011993">
    <property type="entry name" value="PH-like_dom_sf"/>
</dbReference>
<evidence type="ECO:0000256" key="3">
    <source>
        <dbReference type="SAM" id="Coils"/>
    </source>
</evidence>
<dbReference type="PANTHER" id="PTHR46006">
    <property type="entry name" value="RHO GUANINE NUCLEOTIDE EXCHANGE FACTOR AT 64C, ISOFORM A"/>
    <property type="match status" value="1"/>
</dbReference>
<keyword evidence="2" id="KW-0963">Cytoplasm</keyword>
<name>A0AA38KM49_9AGAR</name>
<reference evidence="5" key="1">
    <citation type="submission" date="2022-08" db="EMBL/GenBank/DDBJ databases">
        <authorList>
            <consortium name="DOE Joint Genome Institute"/>
            <person name="Min B."/>
            <person name="Riley R."/>
            <person name="Sierra-Patev S."/>
            <person name="Naranjo-Ortiz M."/>
            <person name="Looney B."/>
            <person name="Konkel Z."/>
            <person name="Slot J.C."/>
            <person name="Sakamoto Y."/>
            <person name="Steenwyk J.L."/>
            <person name="Rokas A."/>
            <person name="Carro J."/>
            <person name="Camarero S."/>
            <person name="Ferreira P."/>
            <person name="Molpeceres G."/>
            <person name="Ruiz-Duenas F.J."/>
            <person name="Serrano A."/>
            <person name="Henrissat B."/>
            <person name="Drula E."/>
            <person name="Hughes K.W."/>
            <person name="Mata J.L."/>
            <person name="Ishikawa N.K."/>
            <person name="Vargas-Isla R."/>
            <person name="Ushijima S."/>
            <person name="Smith C.A."/>
            <person name="Ahrendt S."/>
            <person name="Andreopoulos W."/>
            <person name="He G."/>
            <person name="Labutti K."/>
            <person name="Lipzen A."/>
            <person name="Ng V."/>
            <person name="Sandor L."/>
            <person name="Barry K."/>
            <person name="Martinez A.T."/>
            <person name="Xiao Y."/>
            <person name="Gibbons J.G."/>
            <person name="Terashima K."/>
            <person name="Hibbett D.S."/>
            <person name="Grigoriev I.V."/>
        </authorList>
    </citation>
    <scope>NUCLEOTIDE SEQUENCE</scope>
    <source>
        <strain evidence="5">TFB10291</strain>
    </source>
</reference>
<dbReference type="Gene3D" id="2.30.29.30">
    <property type="entry name" value="Pleckstrin-homology domain (PH domain)/Phosphotyrosine-binding domain (PTB)"/>
    <property type="match status" value="1"/>
</dbReference>
<sequence>MGTRKLLKEGILTKAKSGRRLHAFLCSDILVLTDDKVQNLYRMPIALSETQVKDLSGNRDDLGFQVALPYPRGGETIGLRATSARDCQVWIQAIEDASRKCKDAEKRAARKQRA</sequence>
<dbReference type="PROSITE" id="PS50003">
    <property type="entry name" value="PH_DOMAIN"/>
    <property type="match status" value="1"/>
</dbReference>
<dbReference type="EMBL" id="MU793522">
    <property type="protein sequence ID" value="KAJ3781815.1"/>
    <property type="molecule type" value="Genomic_DNA"/>
</dbReference>
<feature type="coiled-coil region" evidence="3">
    <location>
        <begin position="87"/>
        <end position="114"/>
    </location>
</feature>
<evidence type="ECO:0000256" key="2">
    <source>
        <dbReference type="ARBA" id="ARBA00022490"/>
    </source>
</evidence>
<dbReference type="SMART" id="SM00233">
    <property type="entry name" value="PH"/>
    <property type="match status" value="1"/>
</dbReference>
<comment type="caution">
    <text evidence="5">The sequence shown here is derived from an EMBL/GenBank/DDBJ whole genome shotgun (WGS) entry which is preliminary data.</text>
</comment>
<evidence type="ECO:0000259" key="4">
    <source>
        <dbReference type="PROSITE" id="PS50003"/>
    </source>
</evidence>
<protein>
    <recommendedName>
        <fullName evidence="4">PH domain-containing protein</fullName>
    </recommendedName>
</protein>
<evidence type="ECO:0000313" key="5">
    <source>
        <dbReference type="EMBL" id="KAJ3781815.1"/>
    </source>
</evidence>
<dbReference type="PANTHER" id="PTHR46006:SF6">
    <property type="entry name" value="INTERSECTIN-2 ISOFORM X1"/>
    <property type="match status" value="1"/>
</dbReference>
<dbReference type="Proteomes" id="UP001163798">
    <property type="component" value="Unassembled WGS sequence"/>
</dbReference>
<dbReference type="InterPro" id="IPR051480">
    <property type="entry name" value="Endocytic_GEF_Adapter"/>
</dbReference>
<evidence type="ECO:0000313" key="6">
    <source>
        <dbReference type="Proteomes" id="UP001163798"/>
    </source>
</evidence>
<evidence type="ECO:0000256" key="1">
    <source>
        <dbReference type="ARBA" id="ARBA00004496"/>
    </source>
</evidence>
<gene>
    <name evidence="5" type="ORF">GGU10DRAFT_365500</name>
</gene>
<comment type="subcellular location">
    <subcellularLocation>
        <location evidence="1">Cytoplasm</location>
    </subcellularLocation>
</comment>
<organism evidence="5 6">
    <name type="scientific">Lentinula aff. detonsa</name>
    <dbReference type="NCBI Taxonomy" id="2804958"/>
    <lineage>
        <taxon>Eukaryota</taxon>
        <taxon>Fungi</taxon>
        <taxon>Dikarya</taxon>
        <taxon>Basidiomycota</taxon>
        <taxon>Agaricomycotina</taxon>
        <taxon>Agaricomycetes</taxon>
        <taxon>Agaricomycetidae</taxon>
        <taxon>Agaricales</taxon>
        <taxon>Marasmiineae</taxon>
        <taxon>Omphalotaceae</taxon>
        <taxon>Lentinula</taxon>
    </lineage>
</organism>
<dbReference type="GO" id="GO:0035025">
    <property type="term" value="P:positive regulation of Rho protein signal transduction"/>
    <property type="evidence" value="ECO:0007669"/>
    <property type="project" value="TreeGrafter"/>
</dbReference>
<dbReference type="AlphaFoldDB" id="A0AA38KM49"/>
<feature type="domain" description="PH" evidence="4">
    <location>
        <begin position="5"/>
        <end position="99"/>
    </location>
</feature>
<proteinExistence type="predicted"/>
<keyword evidence="6" id="KW-1185">Reference proteome</keyword>
<dbReference type="SUPFAM" id="SSF50729">
    <property type="entry name" value="PH domain-like"/>
    <property type="match status" value="1"/>
</dbReference>
<accession>A0AA38KM49</accession>
<dbReference type="Pfam" id="PF00169">
    <property type="entry name" value="PH"/>
    <property type="match status" value="1"/>
</dbReference>